<evidence type="ECO:0000259" key="1">
    <source>
        <dbReference type="Pfam" id="PF04264"/>
    </source>
</evidence>
<keyword evidence="3" id="KW-1185">Reference proteome</keyword>
<reference evidence="2 3" key="1">
    <citation type="submission" date="2021-03" db="EMBL/GenBank/DDBJ databases">
        <title>Gelidibacter sp. nov., isolated from costal sediment.</title>
        <authorList>
            <person name="Lun K.-Y."/>
        </authorList>
    </citation>
    <scope>NUCLEOTIDE SEQUENCE [LARGE SCALE GENOMIC DNA]</scope>
    <source>
        <strain evidence="2 3">DF109</strain>
    </source>
</reference>
<evidence type="ECO:0000313" key="2">
    <source>
        <dbReference type="EMBL" id="MBO3099805.1"/>
    </source>
</evidence>
<dbReference type="Proteomes" id="UP000681315">
    <property type="component" value="Unassembled WGS sequence"/>
</dbReference>
<proteinExistence type="predicted"/>
<evidence type="ECO:0000313" key="3">
    <source>
        <dbReference type="Proteomes" id="UP000681315"/>
    </source>
</evidence>
<name>A0ABS3SVR9_9FLAO</name>
<dbReference type="EMBL" id="JAGEVG010000022">
    <property type="protein sequence ID" value="MBO3099805.1"/>
    <property type="molecule type" value="Genomic_DNA"/>
</dbReference>
<protein>
    <recommendedName>
        <fullName evidence="1">Lipid/polyisoprenoid-binding YceI-like domain-containing protein</fullName>
    </recommendedName>
</protein>
<dbReference type="Gene3D" id="2.40.128.110">
    <property type="entry name" value="Lipid/polyisoprenoid-binding, YceI-like"/>
    <property type="match status" value="1"/>
</dbReference>
<dbReference type="Pfam" id="PF04264">
    <property type="entry name" value="YceI"/>
    <property type="match status" value="1"/>
</dbReference>
<accession>A0ABS3SVR9</accession>
<sequence>MKRLLFILPFLILVSFSKINTVINSKTVRITPQSELQINGTSNVKDFTCQYEIQNLNEPIRIHFEKEQDVIRFEKSVLILENTGFDCGGKGINKDFHGLLQSDIYPRITLTLKEIKLNPHKKNIADALIDIEIAGLTNSYQMKTEFYYKQDWLILGKLKLNIKNFDLEAPKKVFGLVVVSDEIEINFKLVVQES</sequence>
<dbReference type="InterPro" id="IPR007372">
    <property type="entry name" value="Lipid/polyisoprenoid-bd_YceI"/>
</dbReference>
<organism evidence="2 3">
    <name type="scientific">Gelidibacter pelagius</name>
    <dbReference type="NCBI Taxonomy" id="2819985"/>
    <lineage>
        <taxon>Bacteria</taxon>
        <taxon>Pseudomonadati</taxon>
        <taxon>Bacteroidota</taxon>
        <taxon>Flavobacteriia</taxon>
        <taxon>Flavobacteriales</taxon>
        <taxon>Flavobacteriaceae</taxon>
        <taxon>Gelidibacter</taxon>
    </lineage>
</organism>
<gene>
    <name evidence="2" type="ORF">J4051_16135</name>
</gene>
<feature type="domain" description="Lipid/polyisoprenoid-binding YceI-like" evidence="1">
    <location>
        <begin position="84"/>
        <end position="190"/>
    </location>
</feature>
<dbReference type="SUPFAM" id="SSF101874">
    <property type="entry name" value="YceI-like"/>
    <property type="match status" value="1"/>
</dbReference>
<dbReference type="RefSeq" id="WP_208234913.1">
    <property type="nucleotide sequence ID" value="NZ_JAGEVG010000022.1"/>
</dbReference>
<dbReference type="InterPro" id="IPR036761">
    <property type="entry name" value="TTHA0802/YceI-like_sf"/>
</dbReference>
<comment type="caution">
    <text evidence="2">The sequence shown here is derived from an EMBL/GenBank/DDBJ whole genome shotgun (WGS) entry which is preliminary data.</text>
</comment>